<dbReference type="InterPro" id="IPR000639">
    <property type="entry name" value="Epox_hydrolase-like"/>
</dbReference>
<dbReference type="InterPro" id="IPR050266">
    <property type="entry name" value="AB_hydrolase_sf"/>
</dbReference>
<keyword evidence="2" id="KW-0378">Hydrolase</keyword>
<evidence type="ECO:0000259" key="1">
    <source>
        <dbReference type="Pfam" id="PF12697"/>
    </source>
</evidence>
<dbReference type="InterPro" id="IPR029058">
    <property type="entry name" value="AB_hydrolase_fold"/>
</dbReference>
<dbReference type="InterPro" id="IPR000073">
    <property type="entry name" value="AB_hydrolase_1"/>
</dbReference>
<dbReference type="EMBL" id="BMCS01000001">
    <property type="protein sequence ID" value="GGF25715.1"/>
    <property type="molecule type" value="Genomic_DNA"/>
</dbReference>
<dbReference type="Pfam" id="PF12697">
    <property type="entry name" value="Abhydrolase_6"/>
    <property type="match status" value="1"/>
</dbReference>
<proteinExistence type="predicted"/>
<dbReference type="PRINTS" id="PR00111">
    <property type="entry name" value="ABHYDROLASE"/>
</dbReference>
<dbReference type="PANTHER" id="PTHR43798">
    <property type="entry name" value="MONOACYLGLYCEROL LIPASE"/>
    <property type="match status" value="1"/>
</dbReference>
<comment type="caution">
    <text evidence="2">The sequence shown here is derived from an EMBL/GenBank/DDBJ whole genome shotgun (WGS) entry which is preliminary data.</text>
</comment>
<dbReference type="Proteomes" id="UP000632454">
    <property type="component" value="Unassembled WGS sequence"/>
</dbReference>
<organism evidence="2 3">
    <name type="scientific">Williamsia phyllosphaerae</name>
    <dbReference type="NCBI Taxonomy" id="885042"/>
    <lineage>
        <taxon>Bacteria</taxon>
        <taxon>Bacillati</taxon>
        <taxon>Actinomycetota</taxon>
        <taxon>Actinomycetes</taxon>
        <taxon>Mycobacteriales</taxon>
        <taxon>Nocardiaceae</taxon>
        <taxon>Williamsia</taxon>
    </lineage>
</organism>
<dbReference type="GO" id="GO:0016787">
    <property type="term" value="F:hydrolase activity"/>
    <property type="evidence" value="ECO:0007669"/>
    <property type="project" value="UniProtKB-KW"/>
</dbReference>
<evidence type="ECO:0000313" key="3">
    <source>
        <dbReference type="Proteomes" id="UP000632454"/>
    </source>
</evidence>
<keyword evidence="3" id="KW-1185">Reference proteome</keyword>
<name>A0ABQ1UTC2_9NOCA</name>
<gene>
    <name evidence="2" type="ORF">GCM10007298_21950</name>
</gene>
<dbReference type="SUPFAM" id="SSF53474">
    <property type="entry name" value="alpha/beta-Hydrolases"/>
    <property type="match status" value="1"/>
</dbReference>
<accession>A0ABQ1UTC2</accession>
<reference evidence="3" key="1">
    <citation type="journal article" date="2019" name="Int. J. Syst. Evol. Microbiol.">
        <title>The Global Catalogue of Microorganisms (GCM) 10K type strain sequencing project: providing services to taxonomists for standard genome sequencing and annotation.</title>
        <authorList>
            <consortium name="The Broad Institute Genomics Platform"/>
            <consortium name="The Broad Institute Genome Sequencing Center for Infectious Disease"/>
            <person name="Wu L."/>
            <person name="Ma J."/>
        </authorList>
    </citation>
    <scope>NUCLEOTIDE SEQUENCE [LARGE SCALE GENOMIC DNA]</scope>
    <source>
        <strain evidence="3">CCM 7855</strain>
    </source>
</reference>
<sequence>MISTMTALTVPVFGPADGTTVLALHGITGHGRRWTTLANDHLPELRIVAPDLLGHGHSSWDAPWTIEAQVAAIIEVLDTHVDGPVVVVGHSFGGALAIHLSRVEPSRVAGLVLLDPAIGLDGAVMSEVAAATLDSWYLRDEQDARERKRAEAWWEVPEELLDAEVAEHLLVAADGRMSWRVHLAAVTTTWSELARPYVLPAPDIDVRLVVADKVQPPYAPASFIADLTAQQGERFILHHEDCDHMVPLSRPELTARFIRDAVASVAAG</sequence>
<evidence type="ECO:0000313" key="2">
    <source>
        <dbReference type="EMBL" id="GGF25715.1"/>
    </source>
</evidence>
<feature type="domain" description="AB hydrolase-1" evidence="1">
    <location>
        <begin position="21"/>
        <end position="256"/>
    </location>
</feature>
<dbReference type="PRINTS" id="PR00412">
    <property type="entry name" value="EPOXHYDRLASE"/>
</dbReference>
<dbReference type="Gene3D" id="3.40.50.1820">
    <property type="entry name" value="alpha/beta hydrolase"/>
    <property type="match status" value="1"/>
</dbReference>
<protein>
    <submittedName>
        <fullName evidence="2">Alpha/beta hydrolase</fullName>
    </submittedName>
</protein>